<dbReference type="STRING" id="1480694.DC28_10255"/>
<evidence type="ECO:0000313" key="6">
    <source>
        <dbReference type="Proteomes" id="UP000029692"/>
    </source>
</evidence>
<dbReference type="InterPro" id="IPR002035">
    <property type="entry name" value="VWF_A"/>
</dbReference>
<dbReference type="InterPro" id="IPR056861">
    <property type="entry name" value="HMCN1-like_VWA"/>
</dbReference>
<keyword evidence="3" id="KW-0732">Signal</keyword>
<dbReference type="InterPro" id="IPR052969">
    <property type="entry name" value="Thr-specific_kinase-like"/>
</dbReference>
<name>A0A098QYS3_9SPIO</name>
<evidence type="ECO:0000256" key="3">
    <source>
        <dbReference type="ARBA" id="ARBA00022729"/>
    </source>
</evidence>
<dbReference type="InterPro" id="IPR036465">
    <property type="entry name" value="vWFA_dom_sf"/>
</dbReference>
<keyword evidence="6" id="KW-1185">Reference proteome</keyword>
<feature type="domain" description="VWFA" evidence="4">
    <location>
        <begin position="225"/>
        <end position="367"/>
    </location>
</feature>
<comment type="caution">
    <text evidence="5">The sequence shown here is derived from an EMBL/GenBank/DDBJ whole genome shotgun (WGS) entry which is preliminary data.</text>
</comment>
<evidence type="ECO:0000256" key="1">
    <source>
        <dbReference type="ARBA" id="ARBA00004613"/>
    </source>
</evidence>
<dbReference type="Gene3D" id="3.40.50.410">
    <property type="entry name" value="von Willebrand factor, type A domain"/>
    <property type="match status" value="1"/>
</dbReference>
<organism evidence="5 6">
    <name type="scientific">Spirochaeta lutea</name>
    <dbReference type="NCBI Taxonomy" id="1480694"/>
    <lineage>
        <taxon>Bacteria</taxon>
        <taxon>Pseudomonadati</taxon>
        <taxon>Spirochaetota</taxon>
        <taxon>Spirochaetia</taxon>
        <taxon>Spirochaetales</taxon>
        <taxon>Spirochaetaceae</taxon>
        <taxon>Spirochaeta</taxon>
    </lineage>
</organism>
<dbReference type="PANTHER" id="PTHR47763:SF1">
    <property type="entry name" value="DUF659 DOMAIN-CONTAINING PROTEIN"/>
    <property type="match status" value="1"/>
</dbReference>
<dbReference type="GO" id="GO:0004674">
    <property type="term" value="F:protein serine/threonine kinase activity"/>
    <property type="evidence" value="ECO:0007669"/>
    <property type="project" value="TreeGrafter"/>
</dbReference>
<dbReference type="eggNOG" id="COG2304">
    <property type="taxonomic scope" value="Bacteria"/>
</dbReference>
<comment type="subcellular location">
    <subcellularLocation>
        <location evidence="1">Secreted</location>
    </subcellularLocation>
</comment>
<sequence>MFLIVLVAPGFGQSSPDSPSLRIGPEDVRIEQSIEGGYYLYIQKTPGISSVLITESTEDPNKEVASYAYRNPEYHPENGDERRILDGEFLTTPGLYSLIDSTPVEDEQFGQAFRIFIPYIIVYGYPWTRNGEEQVLDGTYLSIRAFEKPYADYSGAFRDNPFRIRVAEQRPSEGPPEGNYMDDTVDRFTEVSQDTAGVTRYSLGEEDLVDTIREILEDQPSGPLELVFAIDTTQSMEDDMQAVRATLVSILAEQVERFDPLRIGFVLYRDYLEEYMVRLVRFRDGVDHVQATLDRIRTAGGRDIPEAVYEALHTAVTEFDWRTDNRRIVLIGDAPPHPRPRGRVTKELVVSEAESRGVVVDVIILPH</sequence>
<dbReference type="Proteomes" id="UP000029692">
    <property type="component" value="Unassembled WGS sequence"/>
</dbReference>
<dbReference type="CDD" id="cd00198">
    <property type="entry name" value="vWFA"/>
    <property type="match status" value="1"/>
</dbReference>
<dbReference type="Pfam" id="PF25106">
    <property type="entry name" value="VWA_4"/>
    <property type="match status" value="1"/>
</dbReference>
<reference evidence="5 6" key="1">
    <citation type="submission" date="2014-05" db="EMBL/GenBank/DDBJ databases">
        <title>De novo Genome Sequence of Spirocheata sp.</title>
        <authorList>
            <person name="Shivani Y."/>
            <person name="Subhash Y."/>
            <person name="Tushar L."/>
            <person name="Sasikala C."/>
            <person name="Ramana C.V."/>
        </authorList>
    </citation>
    <scope>NUCLEOTIDE SEQUENCE [LARGE SCALE GENOMIC DNA]</scope>
    <source>
        <strain evidence="5 6">JC230</strain>
    </source>
</reference>
<accession>A0A098QYS3</accession>
<proteinExistence type="predicted"/>
<evidence type="ECO:0000259" key="4">
    <source>
        <dbReference type="PROSITE" id="PS50234"/>
    </source>
</evidence>
<gene>
    <name evidence="5" type="ORF">DC28_10255</name>
</gene>
<dbReference type="SUPFAM" id="SSF53300">
    <property type="entry name" value="vWA-like"/>
    <property type="match status" value="1"/>
</dbReference>
<dbReference type="GO" id="GO:0005737">
    <property type="term" value="C:cytoplasm"/>
    <property type="evidence" value="ECO:0007669"/>
    <property type="project" value="TreeGrafter"/>
</dbReference>
<dbReference type="PANTHER" id="PTHR47763">
    <property type="entry name" value="ALPHA-PROTEIN KINASE VWKA"/>
    <property type="match status" value="1"/>
</dbReference>
<keyword evidence="2" id="KW-0964">Secreted</keyword>
<evidence type="ECO:0000313" key="5">
    <source>
        <dbReference type="EMBL" id="KGE71642.1"/>
    </source>
</evidence>
<evidence type="ECO:0000256" key="2">
    <source>
        <dbReference type="ARBA" id="ARBA00022525"/>
    </source>
</evidence>
<dbReference type="EMBL" id="JNUP01000065">
    <property type="protein sequence ID" value="KGE71642.1"/>
    <property type="molecule type" value="Genomic_DNA"/>
</dbReference>
<dbReference type="AlphaFoldDB" id="A0A098QYS3"/>
<dbReference type="PROSITE" id="PS50234">
    <property type="entry name" value="VWFA"/>
    <property type="match status" value="1"/>
</dbReference>
<protein>
    <recommendedName>
        <fullName evidence="4">VWFA domain-containing protein</fullName>
    </recommendedName>
</protein>